<feature type="domain" description="FAD-binding FR-type" evidence="11">
    <location>
        <begin position="275"/>
        <end position="399"/>
    </location>
</feature>
<dbReference type="InterPro" id="IPR017927">
    <property type="entry name" value="FAD-bd_FR_type"/>
</dbReference>
<feature type="transmembrane region" description="Helical" evidence="10">
    <location>
        <begin position="27"/>
        <end position="46"/>
    </location>
</feature>
<gene>
    <name evidence="12" type="ORF">CERZMDRAFT_103509</name>
</gene>
<evidence type="ECO:0000256" key="9">
    <source>
        <dbReference type="ARBA" id="ARBA00023180"/>
    </source>
</evidence>
<dbReference type="PROSITE" id="PS51384">
    <property type="entry name" value="FAD_FR"/>
    <property type="match status" value="1"/>
</dbReference>
<sequence>MDWPYHFTKLSSEETHQQRLLLDRYGVYAQLSALVPIVVLLLLRLTRWAFESANKRRVYQKTLGSNSRAAKAFISDWSTTMRKVSWWLGSDVHVGGQSLGRRDQWIFGWIWALWLFFLCICQTGDNYFHVTRRFGMVGVSQLPLLYVLASKNLNPFRYISRTSHEEVIPWHQVLGYTTYSLIGCHAVLYLNKYYQTGELLHAVFRLVPLLGITGFLAMTLLTTTTLGVVRRFSYRMFYGAHIFAITTTPVIVWFHVPHGRSFAVESLLILLAESIARSASTVVSPASITCITGTDLMKLVIEVPRETLKYYAQYPSLHSYITLRDGSWRTQGWKYIFSLGLGLPWNPFTIAAVDVGASEITVIVRRREGPLTRKLASISQEATKTVIGIRGPYGAAAFFPDFKPARFDRILLVAGGVGITFIMPIFKHTRAMNPSVEVELVWSVRDFNESACLTAEELKELQQVDQHVGIYVTGSDTKARKILHDGVEPADRSEPVSDSKDFQQGTSNLVCRFQRPDLSSLVDGLFESGYDERVAVVCCGPIAMSQSLRSATGAWVAMDRQVWFHAESFDW</sequence>
<name>A0A6A6EYQ5_9PEZI</name>
<keyword evidence="6" id="KW-0560">Oxidoreductase</keyword>
<dbReference type="SUPFAM" id="SSF52343">
    <property type="entry name" value="Ferredoxin reductase-like, C-terminal NADP-linked domain"/>
    <property type="match status" value="1"/>
</dbReference>
<dbReference type="OrthoDB" id="10006946at2759"/>
<evidence type="ECO:0000256" key="4">
    <source>
        <dbReference type="ARBA" id="ARBA00022692"/>
    </source>
</evidence>
<feature type="transmembrane region" description="Helical" evidence="10">
    <location>
        <begin position="236"/>
        <end position="256"/>
    </location>
</feature>
<feature type="transmembrane region" description="Helical" evidence="10">
    <location>
        <begin position="202"/>
        <end position="229"/>
    </location>
</feature>
<dbReference type="Proteomes" id="UP000799539">
    <property type="component" value="Unassembled WGS sequence"/>
</dbReference>
<comment type="similarity">
    <text evidence="2">Belongs to the ferric reductase (FRE) family.</text>
</comment>
<dbReference type="InterPro" id="IPR039261">
    <property type="entry name" value="FNR_nucleotide-bd"/>
</dbReference>
<feature type="transmembrane region" description="Helical" evidence="10">
    <location>
        <begin position="173"/>
        <end position="190"/>
    </location>
</feature>
<evidence type="ECO:0000256" key="2">
    <source>
        <dbReference type="ARBA" id="ARBA00006278"/>
    </source>
</evidence>
<evidence type="ECO:0000313" key="13">
    <source>
        <dbReference type="Proteomes" id="UP000799539"/>
    </source>
</evidence>
<dbReference type="InterPro" id="IPR013121">
    <property type="entry name" value="Fe_red_NAD-bd_6"/>
</dbReference>
<dbReference type="InterPro" id="IPR051410">
    <property type="entry name" value="Ferric/Cupric_Reductase"/>
</dbReference>
<reference evidence="12" key="1">
    <citation type="journal article" date="2020" name="Stud. Mycol.">
        <title>101 Dothideomycetes genomes: a test case for predicting lifestyles and emergence of pathogens.</title>
        <authorList>
            <person name="Haridas S."/>
            <person name="Albert R."/>
            <person name="Binder M."/>
            <person name="Bloem J."/>
            <person name="Labutti K."/>
            <person name="Salamov A."/>
            <person name="Andreopoulos B."/>
            <person name="Baker S."/>
            <person name="Barry K."/>
            <person name="Bills G."/>
            <person name="Bluhm B."/>
            <person name="Cannon C."/>
            <person name="Castanera R."/>
            <person name="Culley D."/>
            <person name="Daum C."/>
            <person name="Ezra D."/>
            <person name="Gonzalez J."/>
            <person name="Henrissat B."/>
            <person name="Kuo A."/>
            <person name="Liang C."/>
            <person name="Lipzen A."/>
            <person name="Lutzoni F."/>
            <person name="Magnuson J."/>
            <person name="Mondo S."/>
            <person name="Nolan M."/>
            <person name="Ohm R."/>
            <person name="Pangilinan J."/>
            <person name="Park H.-J."/>
            <person name="Ramirez L."/>
            <person name="Alfaro M."/>
            <person name="Sun H."/>
            <person name="Tritt A."/>
            <person name="Yoshinaga Y."/>
            <person name="Zwiers L.-H."/>
            <person name="Turgeon B."/>
            <person name="Goodwin S."/>
            <person name="Spatafora J."/>
            <person name="Crous P."/>
            <person name="Grigoriev I."/>
        </authorList>
    </citation>
    <scope>NUCLEOTIDE SEQUENCE</scope>
    <source>
        <strain evidence="12">SCOH1-5</strain>
    </source>
</reference>
<evidence type="ECO:0000256" key="1">
    <source>
        <dbReference type="ARBA" id="ARBA00004141"/>
    </source>
</evidence>
<feature type="transmembrane region" description="Helical" evidence="10">
    <location>
        <begin position="409"/>
        <end position="426"/>
    </location>
</feature>
<keyword evidence="4 10" id="KW-0812">Transmembrane</keyword>
<evidence type="ECO:0000313" key="12">
    <source>
        <dbReference type="EMBL" id="KAF2206313.1"/>
    </source>
</evidence>
<dbReference type="Pfam" id="PF01794">
    <property type="entry name" value="Ferric_reduct"/>
    <property type="match status" value="1"/>
</dbReference>
<keyword evidence="7" id="KW-0406">Ion transport</keyword>
<dbReference type="Gene3D" id="3.40.50.80">
    <property type="entry name" value="Nucleotide-binding domain of ferredoxin-NADP reductase (FNR) module"/>
    <property type="match status" value="1"/>
</dbReference>
<dbReference type="GO" id="GO:0005886">
    <property type="term" value="C:plasma membrane"/>
    <property type="evidence" value="ECO:0007669"/>
    <property type="project" value="TreeGrafter"/>
</dbReference>
<dbReference type="InterPro" id="IPR013130">
    <property type="entry name" value="Fe3_Rdtase_TM_dom"/>
</dbReference>
<comment type="subcellular location">
    <subcellularLocation>
        <location evidence="1">Membrane</location>
        <topology evidence="1">Multi-pass membrane protein</topology>
    </subcellularLocation>
</comment>
<keyword evidence="8 10" id="KW-0472">Membrane</keyword>
<dbReference type="CDD" id="cd06186">
    <property type="entry name" value="NOX_Duox_like_FAD_NADP"/>
    <property type="match status" value="1"/>
</dbReference>
<dbReference type="GO" id="GO:0006826">
    <property type="term" value="P:iron ion transport"/>
    <property type="evidence" value="ECO:0007669"/>
    <property type="project" value="TreeGrafter"/>
</dbReference>
<evidence type="ECO:0000259" key="11">
    <source>
        <dbReference type="PROSITE" id="PS51384"/>
    </source>
</evidence>
<keyword evidence="5 10" id="KW-1133">Transmembrane helix</keyword>
<dbReference type="PANTHER" id="PTHR32361:SF9">
    <property type="entry name" value="FERRIC REDUCTASE TRANSMEMBRANE COMPONENT 3-RELATED"/>
    <property type="match status" value="1"/>
</dbReference>
<dbReference type="SFLD" id="SFLDG01168">
    <property type="entry name" value="Ferric_reductase_subgroup_(FRE"/>
    <property type="match status" value="1"/>
</dbReference>
<dbReference type="EMBL" id="ML992725">
    <property type="protein sequence ID" value="KAF2206313.1"/>
    <property type="molecule type" value="Genomic_DNA"/>
</dbReference>
<dbReference type="GO" id="GO:0015677">
    <property type="term" value="P:copper ion import"/>
    <property type="evidence" value="ECO:0007669"/>
    <property type="project" value="TreeGrafter"/>
</dbReference>
<evidence type="ECO:0000256" key="6">
    <source>
        <dbReference type="ARBA" id="ARBA00023002"/>
    </source>
</evidence>
<organism evidence="12 13">
    <name type="scientific">Cercospora zeae-maydis SCOH1-5</name>
    <dbReference type="NCBI Taxonomy" id="717836"/>
    <lineage>
        <taxon>Eukaryota</taxon>
        <taxon>Fungi</taxon>
        <taxon>Dikarya</taxon>
        <taxon>Ascomycota</taxon>
        <taxon>Pezizomycotina</taxon>
        <taxon>Dothideomycetes</taxon>
        <taxon>Dothideomycetidae</taxon>
        <taxon>Mycosphaerellales</taxon>
        <taxon>Mycosphaerellaceae</taxon>
        <taxon>Cercospora</taxon>
    </lineage>
</organism>
<evidence type="ECO:0000256" key="10">
    <source>
        <dbReference type="SAM" id="Phobius"/>
    </source>
</evidence>
<proteinExistence type="inferred from homology"/>
<dbReference type="Pfam" id="PF08030">
    <property type="entry name" value="NAD_binding_6"/>
    <property type="match status" value="1"/>
</dbReference>
<evidence type="ECO:0000256" key="7">
    <source>
        <dbReference type="ARBA" id="ARBA00023065"/>
    </source>
</evidence>
<evidence type="ECO:0000256" key="5">
    <source>
        <dbReference type="ARBA" id="ARBA00022989"/>
    </source>
</evidence>
<keyword evidence="13" id="KW-1185">Reference proteome</keyword>
<evidence type="ECO:0000256" key="8">
    <source>
        <dbReference type="ARBA" id="ARBA00023136"/>
    </source>
</evidence>
<dbReference type="SFLD" id="SFLDS00052">
    <property type="entry name" value="Ferric_Reductase_Domain"/>
    <property type="match status" value="1"/>
</dbReference>
<feature type="transmembrane region" description="Helical" evidence="10">
    <location>
        <begin position="106"/>
        <end position="128"/>
    </location>
</feature>
<protein>
    <recommendedName>
        <fullName evidence="11">FAD-binding FR-type domain-containing protein</fullName>
    </recommendedName>
</protein>
<keyword evidence="3" id="KW-0813">Transport</keyword>
<dbReference type="AlphaFoldDB" id="A0A6A6EYQ5"/>
<accession>A0A6A6EYQ5</accession>
<dbReference type="GO" id="GO:0006879">
    <property type="term" value="P:intracellular iron ion homeostasis"/>
    <property type="evidence" value="ECO:0007669"/>
    <property type="project" value="TreeGrafter"/>
</dbReference>
<keyword evidence="9" id="KW-0325">Glycoprotein</keyword>
<evidence type="ECO:0000256" key="3">
    <source>
        <dbReference type="ARBA" id="ARBA00022448"/>
    </source>
</evidence>
<dbReference type="PANTHER" id="PTHR32361">
    <property type="entry name" value="FERRIC/CUPRIC REDUCTASE TRANSMEMBRANE COMPONENT"/>
    <property type="match status" value="1"/>
</dbReference>
<dbReference type="GO" id="GO:0000293">
    <property type="term" value="F:ferric-chelate reductase activity"/>
    <property type="evidence" value="ECO:0007669"/>
    <property type="project" value="TreeGrafter"/>
</dbReference>